<evidence type="ECO:0000256" key="5">
    <source>
        <dbReference type="ARBA" id="ARBA00022801"/>
    </source>
</evidence>
<comment type="caution">
    <text evidence="9">The sequence shown here is derived from an EMBL/GenBank/DDBJ whole genome shotgun (WGS) entry which is preliminary data.</text>
</comment>
<dbReference type="PANTHER" id="PTHR42881:SF2">
    <property type="entry name" value="PROLYL ENDOPEPTIDASE"/>
    <property type="match status" value="1"/>
</dbReference>
<dbReference type="InterPro" id="IPR001375">
    <property type="entry name" value="Peptidase_S9_cat"/>
</dbReference>
<evidence type="ECO:0000259" key="7">
    <source>
        <dbReference type="Pfam" id="PF00326"/>
    </source>
</evidence>
<dbReference type="Gene3D" id="3.40.50.1820">
    <property type="entry name" value="alpha/beta hydrolase"/>
    <property type="match status" value="1"/>
</dbReference>
<dbReference type="InterPro" id="IPR029058">
    <property type="entry name" value="AB_hydrolase_fold"/>
</dbReference>
<dbReference type="EC" id="3.4.21.26" evidence="3"/>
<feature type="domain" description="Peptidase S9A N-terminal" evidence="8">
    <location>
        <begin position="71"/>
        <end position="244"/>
    </location>
</feature>
<dbReference type="Pfam" id="PF02897">
    <property type="entry name" value="Peptidase_S9_N"/>
    <property type="match status" value="2"/>
</dbReference>
<keyword evidence="4" id="KW-0645">Protease</keyword>
<dbReference type="AlphaFoldDB" id="A0AAD6RBL4"/>
<evidence type="ECO:0000256" key="3">
    <source>
        <dbReference type="ARBA" id="ARBA00011897"/>
    </source>
</evidence>
<evidence type="ECO:0000259" key="8">
    <source>
        <dbReference type="Pfam" id="PF02897"/>
    </source>
</evidence>
<evidence type="ECO:0000256" key="6">
    <source>
        <dbReference type="ARBA" id="ARBA00022825"/>
    </source>
</evidence>
<dbReference type="InterPro" id="IPR051167">
    <property type="entry name" value="Prolyl_oligopep/macrocyclase"/>
</dbReference>
<dbReference type="InterPro" id="IPR002470">
    <property type="entry name" value="Peptidase_S9A"/>
</dbReference>
<dbReference type="EMBL" id="JAQIZT010000002">
    <property type="protein sequence ID" value="KAJ7005711.1"/>
    <property type="molecule type" value="Genomic_DNA"/>
</dbReference>
<dbReference type="FunFam" id="3.40.50.1820:FF:000005">
    <property type="entry name" value="Prolyl endopeptidase"/>
    <property type="match status" value="1"/>
</dbReference>
<dbReference type="SUPFAM" id="SSF53474">
    <property type="entry name" value="alpha/beta-Hydrolases"/>
    <property type="match status" value="1"/>
</dbReference>
<dbReference type="GO" id="GO:0006508">
    <property type="term" value="P:proteolysis"/>
    <property type="evidence" value="ECO:0007669"/>
    <property type="project" value="UniProtKB-KW"/>
</dbReference>
<organism evidence="9 10">
    <name type="scientific">Populus alba x Populus x berolinensis</name>
    <dbReference type="NCBI Taxonomy" id="444605"/>
    <lineage>
        <taxon>Eukaryota</taxon>
        <taxon>Viridiplantae</taxon>
        <taxon>Streptophyta</taxon>
        <taxon>Embryophyta</taxon>
        <taxon>Tracheophyta</taxon>
        <taxon>Spermatophyta</taxon>
        <taxon>Magnoliopsida</taxon>
        <taxon>eudicotyledons</taxon>
        <taxon>Gunneridae</taxon>
        <taxon>Pentapetalae</taxon>
        <taxon>rosids</taxon>
        <taxon>fabids</taxon>
        <taxon>Malpighiales</taxon>
        <taxon>Salicaceae</taxon>
        <taxon>Saliceae</taxon>
        <taxon>Populus</taxon>
    </lineage>
</organism>
<dbReference type="PROSITE" id="PS00708">
    <property type="entry name" value="PRO_ENDOPEP_SER"/>
    <property type="match status" value="1"/>
</dbReference>
<comment type="catalytic activity">
    <reaction evidence="1">
        <text>Hydrolysis of Pro-|-Xaa &gt;&gt; Ala-|-Xaa in oligopeptides.</text>
        <dbReference type="EC" id="3.4.21.26"/>
    </reaction>
</comment>
<evidence type="ECO:0000313" key="10">
    <source>
        <dbReference type="Proteomes" id="UP001164929"/>
    </source>
</evidence>
<sequence length="1031" mass="116461">MVQSINRSGFIDTLKNTPPLLFFTPLCQTTTAKNKPLSPEVFARQDQDQDQDHGYHLSTRQAFTVSNSFAETTTVIDDYHGVKIADPYRWLEDPDAEEVKEFVQEQVCDTREKLRETITKLFDHRDMMRRLSEGNKYFYFHNTGLQGSRRPLCAEGEAEVLLDPNELSEDGTVSLNSYTLSVSEDAKYLAYGISKSGSDWVTIKVMRIDDKIVEADTLNWVKFTGINWTHDGKGFFYSRYPTPNVLICLVVLWLNVCMGLLDYGCSDKKEEFGWVINNSTPTSRSKPLRLRSLFSSRTRPMGSLPALNLPLQYPTARRDDSVIDDYHGVKIADPYRWLEDPDAEEVKEFVQEQVTLTESVLKTCDTREKLHEKITKLFDHPRYYVPFKRGNKYFYFHNTGLQAQDVLYVQDCLEGEPEVLLDPNGFSEDGTVSLNTLSISEDAKYLAYGLSTSGSDWITIKVMHVEDKIVEADTVNWVKFTSIGWTHDSKGFFYSRYPAPKEGENLDAGTETNANLYHELYHHFVGTDQSEDILCWRDSENPKHMFGAGVTDDGKYLLLYITENCDPVNKVYYCDMSAFSDGLEGFKGGKSLLPFIKLIDNFDAQYQHIANDDTEFTFLTNKDAPKYKVVRVDLKEPGSWIDVVPESGKDVLESACAVNGDKMIVSYLRDVKYVLQIRDLKTGSLLHQLPIDIGSVTGISARRKDSTVFIGFTSFLTPGIIYQCNLDTGVPDMKIFREITVPGFDRTEFQVNQVFVPSKDGTKIPMFIVAKKNIKLDGSHPCLLYAYGGFNISLTPSFSVSRTVLTRHLGAVFCIANIRGGGEYGEEWHKAGSLARKQSCFDDFISASEYLVTAGYTQPKKLCIEGGSNGGLLIGACINQRPDLFGCALAHVGVMDMLRFHKFTIGHAWTSDFGCSDKKEEFGWLIKYSPLHNVRRPWEQHPEQPSQYPSTMLLTADHDDRVVPLHSLKLLATMQHILCTSLKNSPQTNPIIGRIDCKAGHGAGRPTQKLIDQAADRYSFMAKMVGASWNE</sequence>
<dbReference type="Gene3D" id="2.130.10.120">
    <property type="entry name" value="Prolyl oligopeptidase, N-terminal domain"/>
    <property type="match status" value="2"/>
</dbReference>
<dbReference type="PRINTS" id="PR00862">
    <property type="entry name" value="PROLIGOPTASE"/>
</dbReference>
<dbReference type="GO" id="GO:0005829">
    <property type="term" value="C:cytosol"/>
    <property type="evidence" value="ECO:0007669"/>
    <property type="project" value="TreeGrafter"/>
</dbReference>
<dbReference type="FunFam" id="2.130.10.120:FF:000001">
    <property type="entry name" value="Prolyl endopeptidase"/>
    <property type="match status" value="1"/>
</dbReference>
<reference evidence="9" key="1">
    <citation type="journal article" date="2023" name="Mol. Ecol. Resour.">
        <title>Chromosome-level genome assembly of a triploid poplar Populus alba 'Berolinensis'.</title>
        <authorList>
            <person name="Chen S."/>
            <person name="Yu Y."/>
            <person name="Wang X."/>
            <person name="Wang S."/>
            <person name="Zhang T."/>
            <person name="Zhou Y."/>
            <person name="He R."/>
            <person name="Meng N."/>
            <person name="Wang Y."/>
            <person name="Liu W."/>
            <person name="Liu Z."/>
            <person name="Liu J."/>
            <person name="Guo Q."/>
            <person name="Huang H."/>
            <person name="Sederoff R.R."/>
            <person name="Wang G."/>
            <person name="Qu G."/>
            <person name="Chen S."/>
        </authorList>
    </citation>
    <scope>NUCLEOTIDE SEQUENCE</scope>
    <source>
        <strain evidence="9">SC-2020</strain>
    </source>
</reference>
<keyword evidence="5" id="KW-0378">Hydrolase</keyword>
<feature type="domain" description="Peptidase S9A N-terminal" evidence="8">
    <location>
        <begin position="314"/>
        <end position="729"/>
    </location>
</feature>
<gene>
    <name evidence="9" type="ORF">NC653_005126</name>
</gene>
<evidence type="ECO:0000256" key="4">
    <source>
        <dbReference type="ARBA" id="ARBA00022670"/>
    </source>
</evidence>
<name>A0AAD6RBL4_9ROSI</name>
<keyword evidence="10" id="KW-1185">Reference proteome</keyword>
<proteinExistence type="inferred from homology"/>
<dbReference type="InterPro" id="IPR023302">
    <property type="entry name" value="Pept_S9A_N"/>
</dbReference>
<dbReference type="GO" id="GO:0004252">
    <property type="term" value="F:serine-type endopeptidase activity"/>
    <property type="evidence" value="ECO:0007669"/>
    <property type="project" value="UniProtKB-EC"/>
</dbReference>
<evidence type="ECO:0000256" key="1">
    <source>
        <dbReference type="ARBA" id="ARBA00001070"/>
    </source>
</evidence>
<dbReference type="PANTHER" id="PTHR42881">
    <property type="entry name" value="PROLYL ENDOPEPTIDASE"/>
    <property type="match status" value="1"/>
</dbReference>
<keyword evidence="6" id="KW-0720">Serine protease</keyword>
<accession>A0AAD6RBL4</accession>
<dbReference type="Proteomes" id="UP001164929">
    <property type="component" value="Chromosome 2"/>
</dbReference>
<feature type="domain" description="Peptidase S9 prolyl oligopeptidase catalytic" evidence="7">
    <location>
        <begin position="796"/>
        <end position="1026"/>
    </location>
</feature>
<dbReference type="InterPro" id="IPR002471">
    <property type="entry name" value="Pept_S9_AS"/>
</dbReference>
<evidence type="ECO:0000313" key="9">
    <source>
        <dbReference type="EMBL" id="KAJ7005711.1"/>
    </source>
</evidence>
<dbReference type="SUPFAM" id="SSF50993">
    <property type="entry name" value="Peptidase/esterase 'gauge' domain"/>
    <property type="match status" value="2"/>
</dbReference>
<dbReference type="GO" id="GO:0070012">
    <property type="term" value="F:oligopeptidase activity"/>
    <property type="evidence" value="ECO:0007669"/>
    <property type="project" value="TreeGrafter"/>
</dbReference>
<evidence type="ECO:0000256" key="2">
    <source>
        <dbReference type="ARBA" id="ARBA00005228"/>
    </source>
</evidence>
<comment type="similarity">
    <text evidence="2">Belongs to the peptidase S9A family.</text>
</comment>
<dbReference type="Pfam" id="PF00326">
    <property type="entry name" value="Peptidase_S9"/>
    <property type="match status" value="1"/>
</dbReference>
<protein>
    <recommendedName>
        <fullName evidence="3">prolyl oligopeptidase</fullName>
        <ecNumber evidence="3">3.4.21.26</ecNumber>
    </recommendedName>
</protein>